<dbReference type="PANTHER" id="PTHR44591:SF18">
    <property type="entry name" value="REGULATORY PROTEIN"/>
    <property type="match status" value="1"/>
</dbReference>
<reference evidence="5 6" key="1">
    <citation type="submission" date="2019-02" db="EMBL/GenBank/DDBJ databases">
        <title>Deep-cultivation of Planctomycetes and their phenomic and genomic characterization uncovers novel biology.</title>
        <authorList>
            <person name="Wiegand S."/>
            <person name="Jogler M."/>
            <person name="Boedeker C."/>
            <person name="Pinto D."/>
            <person name="Vollmers J."/>
            <person name="Rivas-Marin E."/>
            <person name="Kohn T."/>
            <person name="Peeters S.H."/>
            <person name="Heuer A."/>
            <person name="Rast P."/>
            <person name="Oberbeckmann S."/>
            <person name="Bunk B."/>
            <person name="Jeske O."/>
            <person name="Meyerdierks A."/>
            <person name="Storesund J.E."/>
            <person name="Kallscheuer N."/>
            <person name="Luecker S."/>
            <person name="Lage O.M."/>
            <person name="Pohl T."/>
            <person name="Merkel B.J."/>
            <person name="Hornburger P."/>
            <person name="Mueller R.-W."/>
            <person name="Bruemmer F."/>
            <person name="Labrenz M."/>
            <person name="Spormann A.M."/>
            <person name="Op den Camp H."/>
            <person name="Overmann J."/>
            <person name="Amann R."/>
            <person name="Jetten M.S.M."/>
            <person name="Mascher T."/>
            <person name="Medema M.H."/>
            <person name="Devos D.P."/>
            <person name="Kaster A.-K."/>
            <person name="Ovreas L."/>
            <person name="Rohde M."/>
            <person name="Galperin M.Y."/>
            <person name="Jogler C."/>
        </authorList>
    </citation>
    <scope>NUCLEOTIDE SEQUENCE [LARGE SCALE GENOMIC DNA]</scope>
    <source>
        <strain evidence="5 6">Pan189</strain>
    </source>
</reference>
<dbReference type="Gene3D" id="2.60.200.20">
    <property type="match status" value="1"/>
</dbReference>
<feature type="compositionally biased region" description="Basic and acidic residues" evidence="3">
    <location>
        <begin position="510"/>
        <end position="519"/>
    </location>
</feature>
<dbReference type="EMBL" id="CP036268">
    <property type="protein sequence ID" value="QDT38596.1"/>
    <property type="molecule type" value="Genomic_DNA"/>
</dbReference>
<dbReference type="Proteomes" id="UP000317318">
    <property type="component" value="Chromosome"/>
</dbReference>
<evidence type="ECO:0000313" key="6">
    <source>
        <dbReference type="Proteomes" id="UP000317318"/>
    </source>
</evidence>
<feature type="compositionally biased region" description="Acidic residues" evidence="3">
    <location>
        <begin position="194"/>
        <end position="204"/>
    </location>
</feature>
<dbReference type="SUPFAM" id="SSF52172">
    <property type="entry name" value="CheY-like"/>
    <property type="match status" value="1"/>
</dbReference>
<proteinExistence type="predicted"/>
<dbReference type="CDD" id="cd00060">
    <property type="entry name" value="FHA"/>
    <property type="match status" value="1"/>
</dbReference>
<dbReference type="CDD" id="cd17574">
    <property type="entry name" value="REC_OmpR"/>
    <property type="match status" value="1"/>
</dbReference>
<dbReference type="PROSITE" id="PS50110">
    <property type="entry name" value="RESPONSE_REGULATORY"/>
    <property type="match status" value="1"/>
</dbReference>
<name>A0A517R403_9PLAN</name>
<dbReference type="GO" id="GO:0000160">
    <property type="term" value="P:phosphorelay signal transduction system"/>
    <property type="evidence" value="ECO:0007669"/>
    <property type="project" value="InterPro"/>
</dbReference>
<dbReference type="Gene3D" id="3.40.50.2300">
    <property type="match status" value="1"/>
</dbReference>
<sequence>MQNDRSLLDIGSYKTVLVVDEPGNAKMLRSALEAEGFEPIIATNAGEARVLTRTREPAFIVTELVLPRETGFELCAYLKDKNDTLPIIILTEVDLDAARNLSIWCGADAYLTKPTDGKTIAATLHEIATIMALRVRKKTNVEGRIEFKCNRCGQQLSVKPDNAGRMVQCKGCQHMAKAPTMSMQSGGYWRQTEEEADGEADDGDGGGSKNRASFFCDLCGHMLDVFDANESGKVKCGDCGKQHLIPRWIIRQRKFFFSRPTEKQTETISFNPARYVTVRCGNCQTHFQFFPDREGTKATCPHCDTVQTSVSIKGSPLSRAALTSTGRMFVLKDGPMKGKRFLVPEDGEVVIGTGKGCNLRFPPMEGLAAKHAALRHVNGMVAVLPLDGQVTINEEATEHRHWIKPGEKLALGPLHMSLLGNVDLSENQLLKKSSKAAQKAGIEETGGADEFSGSSEIGEQAASILQLHWERLRKKPEPSDSAPKKKPAKIGPAAKAPDLNPTVAPPADAPAEKSSREDGPSLDSLTML</sequence>
<keyword evidence="1" id="KW-0597">Phosphoprotein</keyword>
<feature type="region of interest" description="Disordered" evidence="3">
    <location>
        <begin position="183"/>
        <end position="206"/>
    </location>
</feature>
<evidence type="ECO:0000259" key="4">
    <source>
        <dbReference type="PROSITE" id="PS50110"/>
    </source>
</evidence>
<evidence type="ECO:0000256" key="1">
    <source>
        <dbReference type="ARBA" id="ARBA00022553"/>
    </source>
</evidence>
<feature type="domain" description="Response regulatory" evidence="4">
    <location>
        <begin position="14"/>
        <end position="128"/>
    </location>
</feature>
<keyword evidence="6" id="KW-1185">Reference proteome</keyword>
<comment type="caution">
    <text evidence="2">Lacks conserved residue(s) required for the propagation of feature annotation.</text>
</comment>
<dbReference type="InterPro" id="IPR050595">
    <property type="entry name" value="Bact_response_regulator"/>
</dbReference>
<accession>A0A517R403</accession>
<organism evidence="5 6">
    <name type="scientific">Stratiformator vulcanicus</name>
    <dbReference type="NCBI Taxonomy" id="2527980"/>
    <lineage>
        <taxon>Bacteria</taxon>
        <taxon>Pseudomonadati</taxon>
        <taxon>Planctomycetota</taxon>
        <taxon>Planctomycetia</taxon>
        <taxon>Planctomycetales</taxon>
        <taxon>Planctomycetaceae</taxon>
        <taxon>Stratiformator</taxon>
    </lineage>
</organism>
<gene>
    <name evidence="5" type="primary">phoP_3</name>
    <name evidence="5" type="ORF">Pan189_29910</name>
</gene>
<dbReference type="KEGG" id="svp:Pan189_29910"/>
<dbReference type="AlphaFoldDB" id="A0A517R403"/>
<dbReference type="InterPro" id="IPR001789">
    <property type="entry name" value="Sig_transdc_resp-reg_receiver"/>
</dbReference>
<dbReference type="OrthoDB" id="9790669at2"/>
<evidence type="ECO:0000256" key="3">
    <source>
        <dbReference type="SAM" id="MobiDB-lite"/>
    </source>
</evidence>
<dbReference type="InterPro" id="IPR008984">
    <property type="entry name" value="SMAD_FHA_dom_sf"/>
</dbReference>
<dbReference type="InterPro" id="IPR011006">
    <property type="entry name" value="CheY-like_superfamily"/>
</dbReference>
<evidence type="ECO:0000256" key="2">
    <source>
        <dbReference type="PROSITE-ProRule" id="PRU00169"/>
    </source>
</evidence>
<dbReference type="RefSeq" id="WP_145364689.1">
    <property type="nucleotide sequence ID" value="NZ_CP036268.1"/>
</dbReference>
<dbReference type="SMART" id="SM00448">
    <property type="entry name" value="REC"/>
    <property type="match status" value="1"/>
</dbReference>
<protein>
    <submittedName>
        <fullName evidence="5">Alkaline phosphatase synthesis transcriptional regulatory protein PhoP</fullName>
    </submittedName>
</protein>
<dbReference type="Pfam" id="PF00072">
    <property type="entry name" value="Response_reg"/>
    <property type="match status" value="1"/>
</dbReference>
<dbReference type="PANTHER" id="PTHR44591">
    <property type="entry name" value="STRESS RESPONSE REGULATOR PROTEIN 1"/>
    <property type="match status" value="1"/>
</dbReference>
<evidence type="ECO:0000313" key="5">
    <source>
        <dbReference type="EMBL" id="QDT38596.1"/>
    </source>
</evidence>
<feature type="region of interest" description="Disordered" evidence="3">
    <location>
        <begin position="471"/>
        <end position="528"/>
    </location>
</feature>
<dbReference type="SUPFAM" id="SSF49879">
    <property type="entry name" value="SMAD/FHA domain"/>
    <property type="match status" value="1"/>
</dbReference>